<proteinExistence type="predicted"/>
<dbReference type="RefSeq" id="WP_188793820.1">
    <property type="nucleotide sequence ID" value="NZ_BMJA01000001.1"/>
</dbReference>
<name>A0ABQ1FS85_9GAMM</name>
<reference evidence="3" key="1">
    <citation type="journal article" date="2019" name="Int. J. Syst. Evol. Microbiol.">
        <title>The Global Catalogue of Microorganisms (GCM) 10K type strain sequencing project: providing services to taxonomists for standard genome sequencing and annotation.</title>
        <authorList>
            <consortium name="The Broad Institute Genomics Platform"/>
            <consortium name="The Broad Institute Genome Sequencing Center for Infectious Disease"/>
            <person name="Wu L."/>
            <person name="Ma J."/>
        </authorList>
    </citation>
    <scope>NUCLEOTIDE SEQUENCE [LARGE SCALE GENOMIC DNA]</scope>
    <source>
        <strain evidence="3">CGMCC 1.15439</strain>
    </source>
</reference>
<feature type="domain" description="DUF4365" evidence="1">
    <location>
        <begin position="14"/>
        <end position="141"/>
    </location>
</feature>
<evidence type="ECO:0000259" key="1">
    <source>
        <dbReference type="Pfam" id="PF14280"/>
    </source>
</evidence>
<evidence type="ECO:0000313" key="2">
    <source>
        <dbReference type="EMBL" id="GGA29067.1"/>
    </source>
</evidence>
<dbReference type="InterPro" id="IPR025375">
    <property type="entry name" value="DUF4365"/>
</dbReference>
<comment type="caution">
    <text evidence="2">The sequence shown here is derived from an EMBL/GenBank/DDBJ whole genome shotgun (WGS) entry which is preliminary data.</text>
</comment>
<sequence>MSKQYPKRSINGDAGEHFASFKFTRVLGWPCRLQDVDIGIDAEIEIVEEGGATGNVVKLQIKSFDHITATGKHDVYVDEADIAYWRKFSVPTIVVCVDLTKQKVYWKPIHATESYATGGKSYKISFDLVKDELVLASKDALAQLSSPDQFKDVVEFIAQAKAIHDRVTASAAYAIDDEDLDKIYEEKRDFDSIVVRIDEVRRHYPWRISEFSGRELDRMKSSMWRHLNDAEVSYNNGVNGM</sequence>
<accession>A0ABQ1FS85</accession>
<protein>
    <recommendedName>
        <fullName evidence="1">DUF4365 domain-containing protein</fullName>
    </recommendedName>
</protein>
<dbReference type="Proteomes" id="UP000620046">
    <property type="component" value="Unassembled WGS sequence"/>
</dbReference>
<dbReference type="EMBL" id="BMJA01000001">
    <property type="protein sequence ID" value="GGA29067.1"/>
    <property type="molecule type" value="Genomic_DNA"/>
</dbReference>
<gene>
    <name evidence="2" type="ORF">GCM10010981_17400</name>
</gene>
<organism evidence="2 3">
    <name type="scientific">Dyella nitratireducens</name>
    <dbReference type="NCBI Taxonomy" id="1849580"/>
    <lineage>
        <taxon>Bacteria</taxon>
        <taxon>Pseudomonadati</taxon>
        <taxon>Pseudomonadota</taxon>
        <taxon>Gammaproteobacteria</taxon>
        <taxon>Lysobacterales</taxon>
        <taxon>Rhodanobacteraceae</taxon>
        <taxon>Dyella</taxon>
    </lineage>
</organism>
<keyword evidence="3" id="KW-1185">Reference proteome</keyword>
<dbReference type="Pfam" id="PF14280">
    <property type="entry name" value="DUF4365"/>
    <property type="match status" value="1"/>
</dbReference>
<evidence type="ECO:0000313" key="3">
    <source>
        <dbReference type="Proteomes" id="UP000620046"/>
    </source>
</evidence>